<proteinExistence type="predicted"/>
<evidence type="ECO:0008006" key="3">
    <source>
        <dbReference type="Google" id="ProtNLM"/>
    </source>
</evidence>
<keyword evidence="2" id="KW-1185">Reference proteome</keyword>
<gene>
    <name evidence="1" type="ORF">AVEN_178884_1</name>
</gene>
<reference evidence="1 2" key="1">
    <citation type="journal article" date="2019" name="Sci. Rep.">
        <title>Orb-weaving spider Araneus ventricosus genome elucidates the spidroin gene catalogue.</title>
        <authorList>
            <person name="Kono N."/>
            <person name="Nakamura H."/>
            <person name="Ohtoshi R."/>
            <person name="Moran D.A.P."/>
            <person name="Shinohara A."/>
            <person name="Yoshida Y."/>
            <person name="Fujiwara M."/>
            <person name="Mori M."/>
            <person name="Tomita M."/>
            <person name="Arakawa K."/>
        </authorList>
    </citation>
    <scope>NUCLEOTIDE SEQUENCE [LARGE SCALE GENOMIC DNA]</scope>
</reference>
<evidence type="ECO:0000313" key="1">
    <source>
        <dbReference type="EMBL" id="GBL54686.1"/>
    </source>
</evidence>
<evidence type="ECO:0000313" key="2">
    <source>
        <dbReference type="Proteomes" id="UP000499080"/>
    </source>
</evidence>
<dbReference type="AlphaFoldDB" id="A0A4Y1ZKM5"/>
<organism evidence="1 2">
    <name type="scientific">Araneus ventricosus</name>
    <name type="common">Orbweaver spider</name>
    <name type="synonym">Epeira ventricosa</name>
    <dbReference type="NCBI Taxonomy" id="182803"/>
    <lineage>
        <taxon>Eukaryota</taxon>
        <taxon>Metazoa</taxon>
        <taxon>Ecdysozoa</taxon>
        <taxon>Arthropoda</taxon>
        <taxon>Chelicerata</taxon>
        <taxon>Arachnida</taxon>
        <taxon>Araneae</taxon>
        <taxon>Araneomorphae</taxon>
        <taxon>Entelegynae</taxon>
        <taxon>Araneoidea</taxon>
        <taxon>Araneidae</taxon>
        <taxon>Araneus</taxon>
    </lineage>
</organism>
<dbReference type="OrthoDB" id="6773102at2759"/>
<accession>A0A4Y1ZKM5</accession>
<protein>
    <recommendedName>
        <fullName evidence="3">HAT C-terminal dimerisation domain-containing protein</fullName>
    </recommendedName>
</protein>
<dbReference type="Proteomes" id="UP000499080">
    <property type="component" value="Unassembled WGS sequence"/>
</dbReference>
<comment type="caution">
    <text evidence="1">The sequence shown here is derived from an EMBL/GenBank/DDBJ whole genome shotgun (WGS) entry which is preliminary data.</text>
</comment>
<dbReference type="EMBL" id="BGPR01075312">
    <property type="protein sequence ID" value="GBL54686.1"/>
    <property type="molecule type" value="Genomic_DNA"/>
</dbReference>
<name>A0A4Y1ZKM5_ARAVE</name>
<sequence length="97" mass="11432">MDIGNTEILFNQFVYLNGYLEKNNTNQNRKATKKLSIEEKWLTCFADTKYTEQKSCLIKLCEYVFAIPVYSTNVERICSLMTTQWEEERNKLSEGDN</sequence>